<evidence type="ECO:0000313" key="20">
    <source>
        <dbReference type="Proteomes" id="UP000001593"/>
    </source>
</evidence>
<dbReference type="CDD" id="cd20853">
    <property type="entry name" value="C1_DGKepsilon_typeIII_rpt2"/>
    <property type="match status" value="1"/>
</dbReference>
<dbReference type="EMBL" id="DS469514">
    <property type="protein sequence ID" value="EDO48435.1"/>
    <property type="molecule type" value="Genomic_DNA"/>
</dbReference>
<evidence type="ECO:0000256" key="7">
    <source>
        <dbReference type="ARBA" id="ARBA00022737"/>
    </source>
</evidence>
<dbReference type="Gene3D" id="3.30.60.20">
    <property type="match status" value="2"/>
</dbReference>
<keyword evidence="5 15" id="KW-0808">Transferase</keyword>
<feature type="transmembrane region" description="Helical" evidence="16">
    <location>
        <begin position="12"/>
        <end position="32"/>
    </location>
</feature>
<dbReference type="FunFam" id="3.40.50.10330:FF:000007">
    <property type="entry name" value="Diacylglycerol kinase"/>
    <property type="match status" value="1"/>
</dbReference>
<dbReference type="STRING" id="45351.A7RJW1"/>
<dbReference type="InterPro" id="IPR001206">
    <property type="entry name" value="Diacylglycerol_kinase_cat_dom"/>
</dbReference>
<evidence type="ECO:0000256" key="3">
    <source>
        <dbReference type="ARBA" id="ARBA00009280"/>
    </source>
</evidence>
<dbReference type="EC" id="2.7.1.107" evidence="15"/>
<comment type="similarity">
    <text evidence="3 15">Belongs to the eukaryotic diacylglycerol kinase family.</text>
</comment>
<evidence type="ECO:0000256" key="5">
    <source>
        <dbReference type="ARBA" id="ARBA00022679"/>
    </source>
</evidence>
<dbReference type="PROSITE" id="PS50081">
    <property type="entry name" value="ZF_DAG_PE_2"/>
    <property type="match status" value="2"/>
</dbReference>
<keyword evidence="7" id="KW-0677">Repeat</keyword>
<keyword evidence="13 16" id="KW-0472">Membrane</keyword>
<keyword evidence="16" id="KW-1133">Transmembrane helix</keyword>
<dbReference type="SUPFAM" id="SSF111331">
    <property type="entry name" value="NAD kinase/diacylglycerol kinase-like"/>
    <property type="match status" value="1"/>
</dbReference>
<dbReference type="GO" id="GO:0007200">
    <property type="term" value="P:phospholipase C-activating G protein-coupled receptor signaling pathway"/>
    <property type="evidence" value="ECO:0007669"/>
    <property type="project" value="InterPro"/>
</dbReference>
<dbReference type="InterPro" id="IPR037607">
    <property type="entry name" value="DGK"/>
</dbReference>
<dbReference type="InterPro" id="IPR000756">
    <property type="entry name" value="Diacylglycerol_kin_accessory"/>
</dbReference>
<evidence type="ECO:0000256" key="12">
    <source>
        <dbReference type="ARBA" id="ARBA00023098"/>
    </source>
</evidence>
<dbReference type="PROSITE" id="PS00479">
    <property type="entry name" value="ZF_DAG_PE_1"/>
    <property type="match status" value="2"/>
</dbReference>
<dbReference type="GO" id="GO:0046872">
    <property type="term" value="F:metal ion binding"/>
    <property type="evidence" value="ECO:0007669"/>
    <property type="project" value="UniProtKB-KW"/>
</dbReference>
<evidence type="ECO:0000256" key="16">
    <source>
        <dbReference type="SAM" id="Phobius"/>
    </source>
</evidence>
<dbReference type="Proteomes" id="UP000001593">
    <property type="component" value="Unassembled WGS sequence"/>
</dbReference>
<evidence type="ECO:0000256" key="1">
    <source>
        <dbReference type="ARBA" id="ARBA00004370"/>
    </source>
</evidence>
<reference evidence="19 20" key="1">
    <citation type="journal article" date="2007" name="Science">
        <title>Sea anemone genome reveals ancestral eumetazoan gene repertoire and genomic organization.</title>
        <authorList>
            <person name="Putnam N.H."/>
            <person name="Srivastava M."/>
            <person name="Hellsten U."/>
            <person name="Dirks B."/>
            <person name="Chapman J."/>
            <person name="Salamov A."/>
            <person name="Terry A."/>
            <person name="Shapiro H."/>
            <person name="Lindquist E."/>
            <person name="Kapitonov V.V."/>
            <person name="Jurka J."/>
            <person name="Genikhovich G."/>
            <person name="Grigoriev I.V."/>
            <person name="Lucas S.M."/>
            <person name="Steele R.E."/>
            <person name="Finnerty J.R."/>
            <person name="Technau U."/>
            <person name="Martindale M.Q."/>
            <person name="Rokhsar D.S."/>
        </authorList>
    </citation>
    <scope>NUCLEOTIDE SEQUENCE [LARGE SCALE GENOMIC DNA]</scope>
    <source>
        <strain evidence="20">CH2 X CH6</strain>
    </source>
</reference>
<keyword evidence="10" id="KW-0862">Zinc</keyword>
<feature type="domain" description="Phorbol-ester/DAG-type" evidence="17">
    <location>
        <begin position="48"/>
        <end position="97"/>
    </location>
</feature>
<dbReference type="GO" id="GO:0035556">
    <property type="term" value="P:intracellular signal transduction"/>
    <property type="evidence" value="ECO:0000318"/>
    <property type="project" value="GO_Central"/>
</dbReference>
<evidence type="ECO:0000256" key="10">
    <source>
        <dbReference type="ARBA" id="ARBA00022833"/>
    </source>
</evidence>
<sequence>MGFAIQWNGDALQIFISCLFFVAISWIITKLLSWRNRKELRVADPHKGHHWFFTEFLDKPSYCNACENALVRGLHCENCTLSVHDECLETANEVFTCKALVLSRRSSLKHHYIRGNLPLCSYCSVCGCLCGTAPRLCDQRCIWCQEKVHDDCLRNQSMICDFGRYRTLILPPHCISLTLVGWRKNKQRFVVKEITPPNTRNWSPLLVFANCKSGDNDGERLLQAFRGVLNPVQVIDLHEVPPETALEFCRLLPGHRCRVLVCGGDGSVGWVLDALDKVKLKLSPYIGILPLGTGNDLARVLGWGSGYAGEEDANDVLNSILKADVTELDRWKVTVECAGFLGVRKPRKTYSMNNYFSVGCDAKVVLNFHRHRESQPTLFTSRLFNKAMYGVYGARDVLQQECKNLHEMVELELDDKKVELPDLEGIVILNISSWCGGCDMWNSCSDDDGRPPTASDGLLEVVGLYSSLHIARLQVSLADPHRIGQAHKIKASENAKHLPVQVDGEPWEQAPCVITITHHNQALMLKRGEES</sequence>
<dbReference type="eggNOG" id="KOG1169">
    <property type="taxonomic scope" value="Eukaryota"/>
</dbReference>
<evidence type="ECO:0000256" key="8">
    <source>
        <dbReference type="ARBA" id="ARBA00022741"/>
    </source>
</evidence>
<evidence type="ECO:0000259" key="18">
    <source>
        <dbReference type="PROSITE" id="PS50146"/>
    </source>
</evidence>
<keyword evidence="12" id="KW-0443">Lipid metabolism</keyword>
<dbReference type="Gene3D" id="2.60.200.40">
    <property type="match status" value="1"/>
</dbReference>
<gene>
    <name evidence="19" type="ORF">NEMVEDRAFT_v1g159597</name>
</gene>
<evidence type="ECO:0000256" key="11">
    <source>
        <dbReference type="ARBA" id="ARBA00022840"/>
    </source>
</evidence>
<keyword evidence="11 15" id="KW-0067">ATP-binding</keyword>
<dbReference type="OMA" id="MQPDCER"/>
<dbReference type="PhylomeDB" id="A7RJW1"/>
<dbReference type="Pfam" id="PF00781">
    <property type="entry name" value="DAGK_cat"/>
    <property type="match status" value="1"/>
</dbReference>
<dbReference type="SMART" id="SM00045">
    <property type="entry name" value="DAGKa"/>
    <property type="match status" value="1"/>
</dbReference>
<evidence type="ECO:0000256" key="13">
    <source>
        <dbReference type="ARBA" id="ARBA00023136"/>
    </source>
</evidence>
<comment type="subcellular location">
    <subcellularLocation>
        <location evidence="2">Cytoplasm</location>
    </subcellularLocation>
    <subcellularLocation>
        <location evidence="1">Membrane</location>
    </subcellularLocation>
</comment>
<dbReference type="SMART" id="SM00046">
    <property type="entry name" value="DAGKc"/>
    <property type="match status" value="1"/>
</dbReference>
<proteinExistence type="inferred from homology"/>
<keyword evidence="9 15" id="KW-0418">Kinase</keyword>
<organism evidence="19 20">
    <name type="scientific">Nematostella vectensis</name>
    <name type="common">Starlet sea anemone</name>
    <dbReference type="NCBI Taxonomy" id="45351"/>
    <lineage>
        <taxon>Eukaryota</taxon>
        <taxon>Metazoa</taxon>
        <taxon>Cnidaria</taxon>
        <taxon>Anthozoa</taxon>
        <taxon>Hexacorallia</taxon>
        <taxon>Actiniaria</taxon>
        <taxon>Edwardsiidae</taxon>
        <taxon>Nematostella</taxon>
    </lineage>
</organism>
<dbReference type="InterPro" id="IPR002219">
    <property type="entry name" value="PKC_DAG/PE"/>
</dbReference>
<accession>A7RJW1</accession>
<dbReference type="InParanoid" id="A7RJW1"/>
<dbReference type="PROSITE" id="PS50146">
    <property type="entry name" value="DAGK"/>
    <property type="match status" value="1"/>
</dbReference>
<dbReference type="FunFam" id="2.60.200.40:FF:000005">
    <property type="entry name" value="Diacylglycerol kinase"/>
    <property type="match status" value="1"/>
</dbReference>
<comment type="catalytic activity">
    <reaction evidence="14">
        <text>a 1,2-diacyl-sn-glycerol + ATP = a 1,2-diacyl-sn-glycero-3-phosphate + ADP + H(+)</text>
        <dbReference type="Rhea" id="RHEA:10272"/>
        <dbReference type="ChEBI" id="CHEBI:15378"/>
        <dbReference type="ChEBI" id="CHEBI:17815"/>
        <dbReference type="ChEBI" id="CHEBI:30616"/>
        <dbReference type="ChEBI" id="CHEBI:58608"/>
        <dbReference type="ChEBI" id="CHEBI:456216"/>
        <dbReference type="EC" id="2.7.1.107"/>
    </reaction>
    <physiologicalReaction direction="left-to-right" evidence="14">
        <dbReference type="Rhea" id="RHEA:10273"/>
    </physiologicalReaction>
</comment>
<evidence type="ECO:0000256" key="9">
    <source>
        <dbReference type="ARBA" id="ARBA00022777"/>
    </source>
</evidence>
<evidence type="ECO:0000256" key="15">
    <source>
        <dbReference type="RuleBase" id="RU361128"/>
    </source>
</evidence>
<name>A7RJW1_NEMVE</name>
<evidence type="ECO:0000313" key="19">
    <source>
        <dbReference type="EMBL" id="EDO48435.1"/>
    </source>
</evidence>
<dbReference type="CDD" id="cd20801">
    <property type="entry name" value="C1_DGKepsilon_typeIII_rpt1"/>
    <property type="match status" value="1"/>
</dbReference>
<dbReference type="PANTHER" id="PTHR11255">
    <property type="entry name" value="DIACYLGLYCEROL KINASE"/>
    <property type="match status" value="1"/>
</dbReference>
<keyword evidence="20" id="KW-1185">Reference proteome</keyword>
<evidence type="ECO:0000256" key="6">
    <source>
        <dbReference type="ARBA" id="ARBA00022723"/>
    </source>
</evidence>
<dbReference type="InterPro" id="IPR016064">
    <property type="entry name" value="NAD/diacylglycerol_kinase_sf"/>
</dbReference>
<keyword evidence="6" id="KW-0479">Metal-binding</keyword>
<dbReference type="GO" id="GO:0005737">
    <property type="term" value="C:cytoplasm"/>
    <property type="evidence" value="ECO:0007669"/>
    <property type="project" value="UniProtKB-SubCell"/>
</dbReference>
<dbReference type="HOGENOM" id="CLU_003770_3_1_1"/>
<evidence type="ECO:0000256" key="14">
    <source>
        <dbReference type="ARBA" id="ARBA00023411"/>
    </source>
</evidence>
<dbReference type="InterPro" id="IPR046349">
    <property type="entry name" value="C1-like_sf"/>
</dbReference>
<dbReference type="InterPro" id="IPR017438">
    <property type="entry name" value="ATP-NAD_kinase_N"/>
</dbReference>
<dbReference type="Pfam" id="PF00130">
    <property type="entry name" value="C1_1"/>
    <property type="match status" value="1"/>
</dbReference>
<keyword evidence="4" id="KW-0963">Cytoplasm</keyword>
<dbReference type="GO" id="GO:0046486">
    <property type="term" value="P:glycerolipid metabolic process"/>
    <property type="evidence" value="ECO:0000318"/>
    <property type="project" value="GO_Central"/>
</dbReference>
<feature type="domain" description="Phorbol-ester/DAG-type" evidence="17">
    <location>
        <begin position="109"/>
        <end position="160"/>
    </location>
</feature>
<keyword evidence="16" id="KW-0812">Transmembrane</keyword>
<dbReference type="SMART" id="SM00109">
    <property type="entry name" value="C1"/>
    <property type="match status" value="2"/>
</dbReference>
<dbReference type="GO" id="GO:0016020">
    <property type="term" value="C:membrane"/>
    <property type="evidence" value="ECO:0000318"/>
    <property type="project" value="GO_Central"/>
</dbReference>
<keyword evidence="8 15" id="KW-0547">Nucleotide-binding</keyword>
<dbReference type="GO" id="GO:0005524">
    <property type="term" value="F:ATP binding"/>
    <property type="evidence" value="ECO:0007669"/>
    <property type="project" value="UniProtKB-KW"/>
</dbReference>
<evidence type="ECO:0000259" key="17">
    <source>
        <dbReference type="PROSITE" id="PS50081"/>
    </source>
</evidence>
<dbReference type="PANTHER" id="PTHR11255:SF118">
    <property type="entry name" value="DIACYLGLYCEROL KINASE EPSILON"/>
    <property type="match status" value="1"/>
</dbReference>
<protein>
    <recommendedName>
        <fullName evidence="15">Diacylglycerol kinase</fullName>
        <shortName evidence="15">DAG kinase</shortName>
        <ecNumber evidence="15">2.7.1.107</ecNumber>
    </recommendedName>
</protein>
<evidence type="ECO:0000256" key="4">
    <source>
        <dbReference type="ARBA" id="ARBA00022490"/>
    </source>
</evidence>
<feature type="domain" description="DAGKc" evidence="18">
    <location>
        <begin position="200"/>
        <end position="337"/>
    </location>
</feature>
<dbReference type="SUPFAM" id="SSF57889">
    <property type="entry name" value="Cysteine-rich domain"/>
    <property type="match status" value="2"/>
</dbReference>
<dbReference type="Gene3D" id="3.40.50.10330">
    <property type="entry name" value="Probable inorganic polyphosphate/atp-NAD kinase, domain 1"/>
    <property type="match status" value="1"/>
</dbReference>
<dbReference type="Pfam" id="PF00609">
    <property type="entry name" value="DAGK_acc"/>
    <property type="match status" value="1"/>
</dbReference>
<dbReference type="AlphaFoldDB" id="A7RJW1"/>
<dbReference type="GO" id="GO:0004143">
    <property type="term" value="F:ATP-dependent diacylglycerol kinase activity"/>
    <property type="evidence" value="ECO:0000318"/>
    <property type="project" value="GO_Central"/>
</dbReference>
<evidence type="ECO:0000256" key="2">
    <source>
        <dbReference type="ARBA" id="ARBA00004496"/>
    </source>
</evidence>